<gene>
    <name evidence="1" type="ORF">BN3087_450048</name>
</gene>
<name>A0A0S4XNE0_9BACT</name>
<organism evidence="1">
    <name type="scientific">Sulfurovum sp. enrichment culture clone C5</name>
    <dbReference type="NCBI Taxonomy" id="497650"/>
    <lineage>
        <taxon>Bacteria</taxon>
        <taxon>Pseudomonadati</taxon>
        <taxon>Campylobacterota</taxon>
        <taxon>Epsilonproteobacteria</taxon>
        <taxon>Campylobacterales</taxon>
        <taxon>Sulfurovaceae</taxon>
        <taxon>Sulfurovum</taxon>
        <taxon>environmental samples</taxon>
    </lineage>
</organism>
<reference evidence="1" key="1">
    <citation type="submission" date="2015-11" db="EMBL/GenBank/DDBJ databases">
        <authorList>
            <person name="Zhang Y."/>
            <person name="Guo Z."/>
        </authorList>
    </citation>
    <scope>NUCLEOTIDE SEQUENCE</scope>
    <source>
        <strain evidence="1">BN30871</strain>
    </source>
</reference>
<accession>A0A0S4XNE0</accession>
<dbReference type="EMBL" id="FAXN01000046">
    <property type="protein sequence ID" value="CUV65818.1"/>
    <property type="molecule type" value="Genomic_DNA"/>
</dbReference>
<protein>
    <submittedName>
        <fullName evidence="1">Uncharacterized protein</fullName>
    </submittedName>
</protein>
<proteinExistence type="predicted"/>
<evidence type="ECO:0000313" key="1">
    <source>
        <dbReference type="EMBL" id="CUV65818.1"/>
    </source>
</evidence>
<sequence length="83" mass="10098">MWIKKHDIMSVLDVSYLFEYIRDLELNTNEYDEYRQMLMEDIQNKEKLPDFKESVRKVLNALVCNIPDNVKQEKVQKFIQNEV</sequence>
<dbReference type="AlphaFoldDB" id="A0A0S4XNE0"/>